<comment type="caution">
    <text evidence="1">The sequence shown here is derived from an EMBL/GenBank/DDBJ whole genome shotgun (WGS) entry which is preliminary data.</text>
</comment>
<dbReference type="RefSeq" id="WP_050354062.1">
    <property type="nucleotide sequence ID" value="NZ_LGSS01000002.1"/>
</dbReference>
<gene>
    <name evidence="1" type="ORF">CLPU_2c01200</name>
</gene>
<dbReference type="OrthoDB" id="2374476at2"/>
<reference evidence="2" key="1">
    <citation type="submission" date="2015-07" db="EMBL/GenBank/DDBJ databases">
        <title>Draft genome sequence of the purine-degrading Gottschalkia purinilyticum DSM 1384 (formerly Clostridium purinilyticum).</title>
        <authorList>
            <person name="Poehlein A."/>
            <person name="Schiel-Bengelsdorf B."/>
            <person name="Bengelsdorf F.R."/>
            <person name="Daniel R."/>
            <person name="Duerre P."/>
        </authorList>
    </citation>
    <scope>NUCLEOTIDE SEQUENCE [LARGE SCALE GENOMIC DNA]</scope>
    <source>
        <strain evidence="2">DSM 1384</strain>
    </source>
</reference>
<evidence type="ECO:0000313" key="2">
    <source>
        <dbReference type="Proteomes" id="UP000037267"/>
    </source>
</evidence>
<dbReference type="EMBL" id="LGSS01000002">
    <property type="protein sequence ID" value="KNF09669.1"/>
    <property type="molecule type" value="Genomic_DNA"/>
</dbReference>
<accession>A0A0L0WDW8</accession>
<keyword evidence="2" id="KW-1185">Reference proteome</keyword>
<dbReference type="AlphaFoldDB" id="A0A0L0WDW8"/>
<proteinExistence type="predicted"/>
<evidence type="ECO:0000313" key="1">
    <source>
        <dbReference type="EMBL" id="KNF09669.1"/>
    </source>
</evidence>
<name>A0A0L0WDW8_GOTPU</name>
<evidence type="ECO:0008006" key="3">
    <source>
        <dbReference type="Google" id="ProtNLM"/>
    </source>
</evidence>
<protein>
    <recommendedName>
        <fullName evidence="3">ComK protein</fullName>
    </recommendedName>
</protein>
<dbReference type="Proteomes" id="UP000037267">
    <property type="component" value="Unassembled WGS sequence"/>
</dbReference>
<organism evidence="1 2">
    <name type="scientific">Gottschalkia purinilytica</name>
    <name type="common">Clostridium purinilyticum</name>
    <dbReference type="NCBI Taxonomy" id="1503"/>
    <lineage>
        <taxon>Bacteria</taxon>
        <taxon>Bacillati</taxon>
        <taxon>Bacillota</taxon>
        <taxon>Tissierellia</taxon>
        <taxon>Tissierellales</taxon>
        <taxon>Gottschalkiaceae</taxon>
        <taxon>Gottschalkia</taxon>
    </lineage>
</organism>
<dbReference type="STRING" id="1503.CLPU_2c01200"/>
<sequence>MGSIEKIVSSGIKAVVPVYLNMKGNATLIITDTQKDIYVYKNIKTVMNMIARHFMIDLKQTRKYYGNIIGSKNSVPIVFNINNIFIPGKVRNTISKNDGAFGYFNLIHIQTINKKNEKVEIVLRDDRVVDVIQSYKVMQRNIRNGSIIRDIHTSHISGLYSDRVKECLIEYNKPATKADILSIKNEISKINNLLKTLTDTK</sequence>